<proteinExistence type="predicted"/>
<organism evidence="1 2">
    <name type="scientific">Candidatus Methylophosphatis roskildensis</name>
    <dbReference type="NCBI Taxonomy" id="2899263"/>
    <lineage>
        <taxon>Bacteria</taxon>
        <taxon>Pseudomonadati</taxon>
        <taxon>Pseudomonadota</taxon>
        <taxon>Betaproteobacteria</taxon>
        <taxon>Nitrosomonadales</taxon>
        <taxon>Sterolibacteriaceae</taxon>
        <taxon>Candidatus Methylophosphatis</taxon>
    </lineage>
</organism>
<evidence type="ECO:0000313" key="1">
    <source>
        <dbReference type="EMBL" id="MBK6974863.1"/>
    </source>
</evidence>
<name>A0A9D7E1H2_9PROT</name>
<dbReference type="InterPro" id="IPR025975">
    <property type="entry name" value="Polysacc_lyase"/>
</dbReference>
<accession>A0A9D7E1H2</accession>
<keyword evidence="1" id="KW-0456">Lyase</keyword>
<gene>
    <name evidence="1" type="ORF">IPH26_18690</name>
</gene>
<dbReference type="GO" id="GO:0016829">
    <property type="term" value="F:lyase activity"/>
    <property type="evidence" value="ECO:0007669"/>
    <property type="project" value="UniProtKB-KW"/>
</dbReference>
<reference evidence="1" key="1">
    <citation type="submission" date="2020-10" db="EMBL/GenBank/DDBJ databases">
        <title>Connecting structure to function with the recovery of over 1000 high-quality activated sludge metagenome-assembled genomes encoding full-length rRNA genes using long-read sequencing.</title>
        <authorList>
            <person name="Singleton C.M."/>
            <person name="Petriglieri F."/>
            <person name="Kristensen J.M."/>
            <person name="Kirkegaard R.H."/>
            <person name="Michaelsen T.Y."/>
            <person name="Andersen M.H."/>
            <person name="Karst S.M."/>
            <person name="Dueholm M.S."/>
            <person name="Nielsen P.H."/>
            <person name="Albertsen M."/>
        </authorList>
    </citation>
    <scope>NUCLEOTIDE SEQUENCE</scope>
    <source>
        <strain evidence="1">Bjer_18-Q3-R1-45_BAT3C.347</strain>
    </source>
</reference>
<dbReference type="Pfam" id="PF14099">
    <property type="entry name" value="Polysacc_lyase"/>
    <property type="match status" value="1"/>
</dbReference>
<evidence type="ECO:0000313" key="2">
    <source>
        <dbReference type="Proteomes" id="UP000807785"/>
    </source>
</evidence>
<protein>
    <submittedName>
        <fullName evidence="1">Heparin lyase I family protein</fullName>
    </submittedName>
</protein>
<dbReference type="EMBL" id="JADJEV010000005">
    <property type="protein sequence ID" value="MBK6974863.1"/>
    <property type="molecule type" value="Genomic_DNA"/>
</dbReference>
<dbReference type="Proteomes" id="UP000807785">
    <property type="component" value="Unassembled WGS sequence"/>
</dbReference>
<dbReference type="AlphaFoldDB" id="A0A9D7E1H2"/>
<dbReference type="Gene3D" id="2.60.120.200">
    <property type="match status" value="1"/>
</dbReference>
<comment type="caution">
    <text evidence="1">The sequence shown here is derived from an EMBL/GenBank/DDBJ whole genome shotgun (WGS) entry which is preliminary data.</text>
</comment>
<sequence length="268" mass="29416">MSCLTMLGLASGAGLAQVDRARGGVASGSAFASRYALNSADPANLTWVPDPAGSARPVMRVRVRDTDDKVFGGLRTEISPLNEYIRDGVRWYALSMYFPADWEFHPYPVVVGQLHTSQKATIVSPPVSFVAHGRSLDLELHHNHRSVGGSDPVTKANSASQTIRLDKLRTQTWYCFVVRADWSFTPGQGSLRIWMNGDKVYEALNSYNAYETWLGNWPKVGLYHPGAMGVHERTLYVDYVYVGGQKSGFDEMSALTPCSGHGAAPETK</sequence>